<dbReference type="Proteomes" id="UP001375382">
    <property type="component" value="Unassembled WGS sequence"/>
</dbReference>
<evidence type="ECO:0000313" key="3">
    <source>
        <dbReference type="EMBL" id="MEH8019480.1"/>
    </source>
</evidence>
<evidence type="ECO:0000313" key="4">
    <source>
        <dbReference type="Proteomes" id="UP001375382"/>
    </source>
</evidence>
<evidence type="ECO:0000256" key="1">
    <source>
        <dbReference type="SAM" id="SignalP"/>
    </source>
</evidence>
<dbReference type="RefSeq" id="WP_335737874.1">
    <property type="nucleotide sequence ID" value="NZ_JALAAR010000029.1"/>
</dbReference>
<reference evidence="3 4" key="1">
    <citation type="journal article" date="2023" name="Ecotoxicol. Environ. Saf.">
        <title>Mercury remediation potential of mercury-resistant strain Rheinheimera metallidurans sp. nov. isolated from a municipal waste dumping site.</title>
        <authorList>
            <person name="Yadav V."/>
            <person name="Manjhi A."/>
            <person name="Vadakedath N."/>
        </authorList>
    </citation>
    <scope>NUCLEOTIDE SEQUENCE [LARGE SCALE GENOMIC DNA]</scope>
    <source>
        <strain evidence="3 4">E-49</strain>
    </source>
</reference>
<dbReference type="Pfam" id="PF00497">
    <property type="entry name" value="SBP_bac_3"/>
    <property type="match status" value="1"/>
</dbReference>
<dbReference type="PANTHER" id="PTHR38834">
    <property type="entry name" value="PERIPLASMIC SUBSTRATE BINDING PROTEIN FAMILY 3"/>
    <property type="match status" value="1"/>
</dbReference>
<dbReference type="EMBL" id="JALAAR010000029">
    <property type="protein sequence ID" value="MEH8019480.1"/>
    <property type="molecule type" value="Genomic_DNA"/>
</dbReference>
<protein>
    <submittedName>
        <fullName evidence="3">Transporter substrate-binding domain-containing protein</fullName>
    </submittedName>
</protein>
<feature type="chain" id="PRO_5045373360" evidence="1">
    <location>
        <begin position="22"/>
        <end position="278"/>
    </location>
</feature>
<keyword evidence="4" id="KW-1185">Reference proteome</keyword>
<evidence type="ECO:0000259" key="2">
    <source>
        <dbReference type="Pfam" id="PF00497"/>
    </source>
</evidence>
<dbReference type="InterPro" id="IPR001638">
    <property type="entry name" value="Solute-binding_3/MltF_N"/>
</dbReference>
<name>A0ABU8CBW4_9GAMM</name>
<keyword evidence="1" id="KW-0732">Signal</keyword>
<feature type="signal peptide" evidence="1">
    <location>
        <begin position="1"/>
        <end position="21"/>
    </location>
</feature>
<feature type="domain" description="Solute-binding protein family 3/N-terminal" evidence="2">
    <location>
        <begin position="36"/>
        <end position="252"/>
    </location>
</feature>
<dbReference type="SUPFAM" id="SSF53850">
    <property type="entry name" value="Periplasmic binding protein-like II"/>
    <property type="match status" value="1"/>
</dbReference>
<organism evidence="3 4">
    <name type="scientific">Rheinheimera muenzenbergensis</name>
    <dbReference type="NCBI Taxonomy" id="1193628"/>
    <lineage>
        <taxon>Bacteria</taxon>
        <taxon>Pseudomonadati</taxon>
        <taxon>Pseudomonadota</taxon>
        <taxon>Gammaproteobacteria</taxon>
        <taxon>Chromatiales</taxon>
        <taxon>Chromatiaceae</taxon>
        <taxon>Rheinheimera</taxon>
    </lineage>
</organism>
<gene>
    <name evidence="3" type="ORF">MN202_19775</name>
</gene>
<dbReference type="PANTHER" id="PTHR38834:SF3">
    <property type="entry name" value="SOLUTE-BINDING PROTEIN FAMILY 3_N-TERMINAL DOMAIN-CONTAINING PROTEIN"/>
    <property type="match status" value="1"/>
</dbReference>
<dbReference type="Gene3D" id="3.40.190.10">
    <property type="entry name" value="Periplasmic binding protein-like II"/>
    <property type="match status" value="2"/>
</dbReference>
<comment type="caution">
    <text evidence="3">The sequence shown here is derived from an EMBL/GenBank/DDBJ whole genome shotgun (WGS) entry which is preliminary data.</text>
</comment>
<accession>A0ABU8CBW4</accession>
<sequence length="278" mass="31123">MAYIRTLLLIMVASVLPAATAAQSRQEQFPPLRLLTEHSPPGMYLDEQGKVAGVTVDLIRILQRRLNEAGEIELLPWARAFELARSQSNIALFETARSKDRENLFKWVGPLKLIQTALYGHSSRFEPDLNSARLNPRLIACDYVNSQNISFLKSTGFDDTRNLILTSKHGECFNLFTAGKVDLIILNDAAAAQVEASLQAAGNSGLFRVNTLQETELYLAFSRDVSDDRIAAWQQALEQSYRDGTMRQLYQSVYSEAAITRLEAMAATDEPKLQRLIN</sequence>
<proteinExistence type="predicted"/>